<feature type="compositionally biased region" description="Polar residues" evidence="1">
    <location>
        <begin position="560"/>
        <end position="578"/>
    </location>
</feature>
<keyword evidence="2" id="KW-1133">Transmembrane helix</keyword>
<dbReference type="Pfam" id="PF01841">
    <property type="entry name" value="Transglut_core"/>
    <property type="match status" value="1"/>
</dbReference>
<feature type="transmembrane region" description="Helical" evidence="2">
    <location>
        <begin position="43"/>
        <end position="61"/>
    </location>
</feature>
<feature type="domain" description="Transglutaminase-like" evidence="3">
    <location>
        <begin position="472"/>
        <end position="541"/>
    </location>
</feature>
<dbReference type="Pfam" id="PF11992">
    <property type="entry name" value="TgpA_N"/>
    <property type="match status" value="1"/>
</dbReference>
<keyword evidence="2" id="KW-0812">Transmembrane</keyword>
<feature type="transmembrane region" description="Helical" evidence="2">
    <location>
        <begin position="606"/>
        <end position="626"/>
    </location>
</feature>
<sequence length="750" mass="79651">MSRTRGPTPRRGIGRDAAAAVAGALAVLLTSTAFSGVFSDARWVLPMITAVGTIASAGMVARSRRWATPWVITTQAVVLLVVLTAVFSDRAILGVLPGPGTITELWTLLGTALGTVRTAVPPVSADTALQCLVFLGIGLTALLLDAIAVSLRSPAVAGLVLLCVFAVPASLSDDLLPWWTFLTGALGFVLLLMAGSRREHTGSGEREEHRFVGLGGQSLTIAGLAAVVALLAGSTFTAVGTEGRLPGSSPTADGEAGEIGIRPFTSLQGQLTRNNVVELFRVRGLPEDAYLRAMTLREFDPSSGWKLAGLTRGVPARGSLPLPPGRDPSSGSRVRIEIEPLGYRDAWLPVFGVPLRVSGMGRNWRYDPAAGVLFTQSRQESRSYVETALLPEHSPAELRRAEGPLRIDPSYLELHGVEPRITNLAARITAEADTAFDKAVALNRFFTDPGNGFVYDEQTAPVSSGSALADFLFRGKRGYCEQFASSMAVLLRAVGIPSRVAVGFTSGRRDGDSRLITTEDAHAWVEAYFPGVGWTTFDPTPLDDGRTSLPSHLTGEQPAGESQTSETPGQDSSPTDSEQAAGGDAREDLATPLPEPPLAETTDNSVWATAGLCALVVAVLVAPATVRSVRRHRRMAVVTGGAPGAATTAWREVLDEFRDRGSLPATTDTARGVAGELTERHGLDAEGVDAMRALVAAVERDWYAPAGQPVDPALPDVLRRVRDSLRRSAPLRRRQRLLPRSVLRTGRPET</sequence>
<feature type="region of interest" description="Disordered" evidence="1">
    <location>
        <begin position="539"/>
        <end position="601"/>
    </location>
</feature>
<evidence type="ECO:0000256" key="2">
    <source>
        <dbReference type="SAM" id="Phobius"/>
    </source>
</evidence>
<evidence type="ECO:0000259" key="3">
    <source>
        <dbReference type="SMART" id="SM00460"/>
    </source>
</evidence>
<gene>
    <name evidence="4" type="ORF">DFQ14_107174</name>
</gene>
<feature type="transmembrane region" description="Helical" evidence="2">
    <location>
        <begin position="218"/>
        <end position="239"/>
    </location>
</feature>
<evidence type="ECO:0000313" key="4">
    <source>
        <dbReference type="EMBL" id="RCW43284.1"/>
    </source>
</evidence>
<dbReference type="InterPro" id="IPR038765">
    <property type="entry name" value="Papain-like_cys_pep_sf"/>
</dbReference>
<dbReference type="InterPro" id="IPR052901">
    <property type="entry name" value="Bact_TGase-like"/>
</dbReference>
<dbReference type="SMART" id="SM00460">
    <property type="entry name" value="TGc"/>
    <property type="match status" value="1"/>
</dbReference>
<dbReference type="EMBL" id="QPJC01000007">
    <property type="protein sequence ID" value="RCW43284.1"/>
    <property type="molecule type" value="Genomic_DNA"/>
</dbReference>
<dbReference type="InterPro" id="IPR002931">
    <property type="entry name" value="Transglutaminase-like"/>
</dbReference>
<dbReference type="RefSeq" id="WP_114453559.1">
    <property type="nucleotide sequence ID" value="NZ_QPJC01000007.1"/>
</dbReference>
<dbReference type="PANTHER" id="PTHR42736:SF1">
    <property type="entry name" value="PROTEIN-GLUTAMINE GAMMA-GLUTAMYLTRANSFERASE"/>
    <property type="match status" value="1"/>
</dbReference>
<feature type="transmembrane region" description="Helical" evidence="2">
    <location>
        <begin position="155"/>
        <end position="172"/>
    </location>
</feature>
<dbReference type="Gene3D" id="3.10.620.30">
    <property type="match status" value="1"/>
</dbReference>
<keyword evidence="5" id="KW-1185">Reference proteome</keyword>
<dbReference type="SUPFAM" id="SSF54001">
    <property type="entry name" value="Cysteine proteinases"/>
    <property type="match status" value="1"/>
</dbReference>
<feature type="transmembrane region" description="Helical" evidence="2">
    <location>
        <begin position="127"/>
        <end position="148"/>
    </location>
</feature>
<keyword evidence="2" id="KW-0472">Membrane</keyword>
<feature type="transmembrane region" description="Helical" evidence="2">
    <location>
        <begin position="68"/>
        <end position="87"/>
    </location>
</feature>
<reference evidence="4 5" key="1">
    <citation type="submission" date="2018-07" db="EMBL/GenBank/DDBJ databases">
        <title>Genomic Encyclopedia of Type Strains, Phase III (KMG-III): the genomes of soil and plant-associated and newly described type strains.</title>
        <authorList>
            <person name="Whitman W."/>
        </authorList>
    </citation>
    <scope>NUCLEOTIDE SEQUENCE [LARGE SCALE GENOMIC DNA]</scope>
    <source>
        <strain evidence="4 5">CECT 8575</strain>
    </source>
</reference>
<dbReference type="PANTHER" id="PTHR42736">
    <property type="entry name" value="PROTEIN-GLUTAMINE GAMMA-GLUTAMYLTRANSFERASE"/>
    <property type="match status" value="1"/>
</dbReference>
<dbReference type="AlphaFoldDB" id="A0A368VP60"/>
<dbReference type="OrthoDB" id="9804023at2"/>
<proteinExistence type="predicted"/>
<accession>A0A368VP60</accession>
<dbReference type="Proteomes" id="UP000253495">
    <property type="component" value="Unassembled WGS sequence"/>
</dbReference>
<evidence type="ECO:0000256" key="1">
    <source>
        <dbReference type="SAM" id="MobiDB-lite"/>
    </source>
</evidence>
<comment type="caution">
    <text evidence="4">The sequence shown here is derived from an EMBL/GenBank/DDBJ whole genome shotgun (WGS) entry which is preliminary data.</text>
</comment>
<dbReference type="InterPro" id="IPR021878">
    <property type="entry name" value="TgpA_N"/>
</dbReference>
<protein>
    <submittedName>
        <fullName evidence="4">Transglutaminase superfamily protein</fullName>
    </submittedName>
</protein>
<feature type="transmembrane region" description="Helical" evidence="2">
    <location>
        <begin position="178"/>
        <end position="197"/>
    </location>
</feature>
<organism evidence="4 5">
    <name type="scientific">Halopolyspora algeriensis</name>
    <dbReference type="NCBI Taxonomy" id="1500506"/>
    <lineage>
        <taxon>Bacteria</taxon>
        <taxon>Bacillati</taxon>
        <taxon>Actinomycetota</taxon>
        <taxon>Actinomycetes</taxon>
        <taxon>Actinomycetes incertae sedis</taxon>
        <taxon>Halopolyspora</taxon>
    </lineage>
</organism>
<evidence type="ECO:0000313" key="5">
    <source>
        <dbReference type="Proteomes" id="UP000253495"/>
    </source>
</evidence>
<name>A0A368VP60_9ACTN</name>